<proteinExistence type="predicted"/>
<sequence>MEMDASPSMMPFQAQLPVEPAGGPEIAFFDLETTMPLPGSGKKKYALLEFGAILVCPKKLVEVGSYSTLIRPSDISAITAASIRCNGICPDLVASAPLFHEVADEVFRILHGRVWAGHNILRFDCVRIQEAFEEIGRPPPQPRGTIDTLSLLTQKFGKRAGNMKMDSLAAYFGLGRQMHRSLGDVRMNLEILKYCATVLFLESNYSDMFPVNSLSDESTIPRNNAGGSASPDEITPTIGSPSAVRLNVETNATADPSAPASNMEPIDLMHNIEQMRIDQNESMENFRSTTSVTTLAAGEGCSQCVGFSPPEEVSTQCVRASLAPSPFQQSVPRIVLLHKDTPLQLCQMGMKILFGLSTKFADRSGWPKLSFMVYAESSLRNILDLCDNLAESLHVESSSSSQWRPVINTSYANSASIRLHIPTVINDYVAMYSTEIYLKEPSGNTRRLVFSQPDAEELEPLIIPGNMVDAYFNLETYDFQEFAGIRLVAKTLVLHAN</sequence>
<keyword evidence="2" id="KW-1185">Reference proteome</keyword>
<organism evidence="1 2">
    <name type="scientific">Dioscorea alata</name>
    <name type="common">Purple yam</name>
    <dbReference type="NCBI Taxonomy" id="55571"/>
    <lineage>
        <taxon>Eukaryota</taxon>
        <taxon>Viridiplantae</taxon>
        <taxon>Streptophyta</taxon>
        <taxon>Embryophyta</taxon>
        <taxon>Tracheophyta</taxon>
        <taxon>Spermatophyta</taxon>
        <taxon>Magnoliopsida</taxon>
        <taxon>Liliopsida</taxon>
        <taxon>Dioscoreales</taxon>
        <taxon>Dioscoreaceae</taxon>
        <taxon>Dioscorea</taxon>
    </lineage>
</organism>
<gene>
    <name evidence="1" type="ORF">IHE45_18G072800</name>
</gene>
<protein>
    <submittedName>
        <fullName evidence="1">Exodeoxyribonuclease I protein</fullName>
        <ecNumber evidence="1">3.1.11.1</ecNumber>
    </submittedName>
</protein>
<keyword evidence="1" id="KW-0378">Hydrolase</keyword>
<comment type="caution">
    <text evidence="1">The sequence shown here is derived from an EMBL/GenBank/DDBJ whole genome shotgun (WGS) entry which is preliminary data.</text>
</comment>
<evidence type="ECO:0000313" key="2">
    <source>
        <dbReference type="Proteomes" id="UP000827976"/>
    </source>
</evidence>
<accession>A0ACB7U7W7</accession>
<dbReference type="EMBL" id="CM037028">
    <property type="protein sequence ID" value="KAH7656408.1"/>
    <property type="molecule type" value="Genomic_DNA"/>
</dbReference>
<dbReference type="Proteomes" id="UP000827976">
    <property type="component" value="Chromosome 18"/>
</dbReference>
<name>A0ACB7U7W7_DIOAL</name>
<reference evidence="2" key="1">
    <citation type="journal article" date="2022" name="Nat. Commun.">
        <title>Chromosome evolution and the genetic basis of agronomically important traits in greater yam.</title>
        <authorList>
            <person name="Bredeson J.V."/>
            <person name="Lyons J.B."/>
            <person name="Oniyinde I.O."/>
            <person name="Okereke N.R."/>
            <person name="Kolade O."/>
            <person name="Nnabue I."/>
            <person name="Nwadili C.O."/>
            <person name="Hribova E."/>
            <person name="Parker M."/>
            <person name="Nwogha J."/>
            <person name="Shu S."/>
            <person name="Carlson J."/>
            <person name="Kariba R."/>
            <person name="Muthemba S."/>
            <person name="Knop K."/>
            <person name="Barton G.J."/>
            <person name="Sherwood A.V."/>
            <person name="Lopez-Montes A."/>
            <person name="Asiedu R."/>
            <person name="Jamnadass R."/>
            <person name="Muchugi A."/>
            <person name="Goodstein D."/>
            <person name="Egesi C.N."/>
            <person name="Featherston J."/>
            <person name="Asfaw A."/>
            <person name="Simpson G.G."/>
            <person name="Dolezel J."/>
            <person name="Hendre P.S."/>
            <person name="Van Deynze A."/>
            <person name="Kumar P.L."/>
            <person name="Obidiegwu J.E."/>
            <person name="Bhattacharjee R."/>
            <person name="Rokhsar D.S."/>
        </authorList>
    </citation>
    <scope>NUCLEOTIDE SEQUENCE [LARGE SCALE GENOMIC DNA]</scope>
    <source>
        <strain evidence="2">cv. TDa95/00328</strain>
    </source>
</reference>
<evidence type="ECO:0000313" key="1">
    <source>
        <dbReference type="EMBL" id="KAH7656408.1"/>
    </source>
</evidence>
<dbReference type="EC" id="3.1.11.1" evidence="1"/>